<accession>A0ABX5YLU3</accession>
<gene>
    <name evidence="1" type="ORF">GmarT_25390</name>
</gene>
<evidence type="ECO:0000313" key="2">
    <source>
        <dbReference type="Proteomes" id="UP000322887"/>
    </source>
</evidence>
<name>A0ABX5YLU3_9PLAN</name>
<dbReference type="Proteomes" id="UP000322887">
    <property type="component" value="Chromosome"/>
</dbReference>
<evidence type="ECO:0000313" key="1">
    <source>
        <dbReference type="EMBL" id="QEG16673.1"/>
    </source>
</evidence>
<keyword evidence="2" id="KW-1185">Reference proteome</keyword>
<sequence length="49" mass="5827">MEIILEPRIIKVVEQCRNLLISETGLQKQVVVYCWSPCYLYPLFEEILL</sequence>
<organism evidence="1 2">
    <name type="scientific">Gimesia maris</name>
    <dbReference type="NCBI Taxonomy" id="122"/>
    <lineage>
        <taxon>Bacteria</taxon>
        <taxon>Pseudomonadati</taxon>
        <taxon>Planctomycetota</taxon>
        <taxon>Planctomycetia</taxon>
        <taxon>Planctomycetales</taxon>
        <taxon>Planctomycetaceae</taxon>
        <taxon>Gimesia</taxon>
    </lineage>
</organism>
<proteinExistence type="predicted"/>
<reference evidence="1 2" key="1">
    <citation type="submission" date="2019-08" db="EMBL/GenBank/DDBJ databases">
        <title>Deep-cultivation of Planctomycetes and their phenomic and genomic characterization uncovers novel biology.</title>
        <authorList>
            <person name="Wiegand S."/>
            <person name="Jogler M."/>
            <person name="Boedeker C."/>
            <person name="Pinto D."/>
            <person name="Vollmers J."/>
            <person name="Rivas-Marin E."/>
            <person name="Kohn T."/>
            <person name="Peeters S.H."/>
            <person name="Heuer A."/>
            <person name="Rast P."/>
            <person name="Oberbeckmann S."/>
            <person name="Bunk B."/>
            <person name="Jeske O."/>
            <person name="Meyerdierks A."/>
            <person name="Storesund J.E."/>
            <person name="Kallscheuer N."/>
            <person name="Luecker S."/>
            <person name="Lage O.M."/>
            <person name="Pohl T."/>
            <person name="Merkel B.J."/>
            <person name="Hornburger P."/>
            <person name="Mueller R.-W."/>
            <person name="Bruemmer F."/>
            <person name="Labrenz M."/>
            <person name="Spormann A.M."/>
            <person name="Op den Camp H."/>
            <person name="Overmann J."/>
            <person name="Amann R."/>
            <person name="Jetten M.S.M."/>
            <person name="Mascher T."/>
            <person name="Medema M.H."/>
            <person name="Devos D.P."/>
            <person name="Kaster A.-K."/>
            <person name="Ovreas L."/>
            <person name="Rohde M."/>
            <person name="Galperin M.Y."/>
            <person name="Jogler C."/>
        </authorList>
    </citation>
    <scope>NUCLEOTIDE SEQUENCE [LARGE SCALE GENOMIC DNA]</scope>
    <source>
        <strain evidence="1 2">DSM 8797</strain>
    </source>
</reference>
<dbReference type="RefSeq" id="WP_002646239.1">
    <property type="nucleotide sequence ID" value="NZ_CAXBMG010000052.1"/>
</dbReference>
<dbReference type="EMBL" id="CP042910">
    <property type="protein sequence ID" value="QEG16673.1"/>
    <property type="molecule type" value="Genomic_DNA"/>
</dbReference>
<protein>
    <submittedName>
        <fullName evidence="1">Uncharacterized protein</fullName>
    </submittedName>
</protein>